<dbReference type="PANTHER" id="PTHR36928:SF1">
    <property type="entry name" value="PHOSPHATASE YCDX-RELATED"/>
    <property type="match status" value="1"/>
</dbReference>
<sequence length="244" mass="27368">MNLIADTHTHTIASTHAYSTLSEMVHAAAERGLFAIAVTDHGQEMPGAPGRWYFHNLRVLPREMEHVLVLRGEEADVTDFDGGTDLNPEDVSTLDWVVASMHEVAMRDKAPTVEKVTNAWLGVAQNPLIRVIGHSGSELYRYDYETVLPIFAENGKLVELNEATFTGRSDSVPNCTRIMELCKKHDVPVIVNSDAHFSAQVGRFDRSLQLLREIEFPEELVVNSSVERFCDYLRQYTKVLSDPA</sequence>
<accession>A0A6N8I1I3</accession>
<gene>
    <name evidence="2" type="primary">ycdX_2</name>
    <name evidence="2" type="ORF">CAFE_25450</name>
    <name evidence="3" type="ORF">HCR03_05500</name>
</gene>
<dbReference type="CDD" id="cd07437">
    <property type="entry name" value="PHP_HisPPase_Ycdx_like"/>
    <property type="match status" value="1"/>
</dbReference>
<dbReference type="RefSeq" id="WP_066648058.1">
    <property type="nucleotide sequence ID" value="NZ_CP060286.1"/>
</dbReference>
<dbReference type="KEGG" id="cfem:HCR03_05500"/>
<dbReference type="InterPro" id="IPR003141">
    <property type="entry name" value="Pol/His_phosphatase_N"/>
</dbReference>
<reference evidence="3 5" key="2">
    <citation type="submission" date="2020-08" db="EMBL/GenBank/DDBJ databases">
        <title>The isolate Caproiciproducens sp. 7D4C2 produces n-caproate at mildly acidic conditions from hexoses: genome and rBOX comparison with related strains and chain-elongating bacteria.</title>
        <authorList>
            <person name="Esquivel-Elizondo S."/>
            <person name="Bagci C."/>
            <person name="Temovska M."/>
            <person name="Jeon B.S."/>
            <person name="Bessarab I."/>
            <person name="Williams R.B.H."/>
            <person name="Huson D.H."/>
            <person name="Angenent L.T."/>
        </authorList>
    </citation>
    <scope>NUCLEOTIDE SEQUENCE [LARGE SCALE GENOMIC DNA]</scope>
    <source>
        <strain evidence="3 5">7D4C2</strain>
    </source>
</reference>
<dbReference type="OrthoDB" id="9808747at2"/>
<keyword evidence="4" id="KW-1185">Reference proteome</keyword>
<proteinExistence type="predicted"/>
<dbReference type="InterPro" id="IPR016195">
    <property type="entry name" value="Pol/histidinol_Pase-like"/>
</dbReference>
<evidence type="ECO:0000313" key="4">
    <source>
        <dbReference type="Proteomes" id="UP000469440"/>
    </source>
</evidence>
<accession>A0A7G8TDL4</accession>
<evidence type="ECO:0000259" key="1">
    <source>
        <dbReference type="SMART" id="SM00481"/>
    </source>
</evidence>
<evidence type="ECO:0000313" key="3">
    <source>
        <dbReference type="EMBL" id="QNK41705.1"/>
    </source>
</evidence>
<dbReference type="PANTHER" id="PTHR36928">
    <property type="entry name" value="PHOSPHATASE YCDX-RELATED"/>
    <property type="match status" value="1"/>
</dbReference>
<dbReference type="GO" id="GO:0008270">
    <property type="term" value="F:zinc ion binding"/>
    <property type="evidence" value="ECO:0007669"/>
    <property type="project" value="TreeGrafter"/>
</dbReference>
<feature type="domain" description="Polymerase/histidinol phosphatase N-terminal" evidence="1">
    <location>
        <begin position="5"/>
        <end position="79"/>
    </location>
</feature>
<protein>
    <submittedName>
        <fullName evidence="2 3">Phosphatase</fullName>
        <ecNumber evidence="2">3.1.3.-</ecNumber>
    </submittedName>
</protein>
<dbReference type="Pfam" id="PF13263">
    <property type="entry name" value="PHP_C"/>
    <property type="match status" value="1"/>
</dbReference>
<dbReference type="Proteomes" id="UP000469440">
    <property type="component" value="Unassembled WGS sequence"/>
</dbReference>
<name>A0A6N8I1I3_9FIRM</name>
<dbReference type="GO" id="GO:0042578">
    <property type="term" value="F:phosphoric ester hydrolase activity"/>
    <property type="evidence" value="ECO:0007669"/>
    <property type="project" value="TreeGrafter"/>
</dbReference>
<dbReference type="AlphaFoldDB" id="A0A6N8I1I3"/>
<dbReference type="EC" id="3.1.3.-" evidence="2"/>
<dbReference type="Gene3D" id="3.20.20.140">
    <property type="entry name" value="Metal-dependent hydrolases"/>
    <property type="match status" value="1"/>
</dbReference>
<dbReference type="GO" id="GO:0005829">
    <property type="term" value="C:cytosol"/>
    <property type="evidence" value="ECO:0007669"/>
    <property type="project" value="TreeGrafter"/>
</dbReference>
<evidence type="ECO:0000313" key="5">
    <source>
        <dbReference type="Proteomes" id="UP000515909"/>
    </source>
</evidence>
<dbReference type="InterPro" id="IPR050243">
    <property type="entry name" value="PHP_phosphatase"/>
</dbReference>
<organism evidence="2 4">
    <name type="scientific">Caproicibacter fermentans</name>
    <dbReference type="NCBI Taxonomy" id="2576756"/>
    <lineage>
        <taxon>Bacteria</taxon>
        <taxon>Bacillati</taxon>
        <taxon>Bacillota</taxon>
        <taxon>Clostridia</taxon>
        <taxon>Eubacteriales</taxon>
        <taxon>Acutalibacteraceae</taxon>
        <taxon>Caproicibacter</taxon>
    </lineage>
</organism>
<evidence type="ECO:0000313" key="2">
    <source>
        <dbReference type="EMBL" id="MVB11819.1"/>
    </source>
</evidence>
<dbReference type="EMBL" id="CP060286">
    <property type="protein sequence ID" value="QNK41705.1"/>
    <property type="molecule type" value="Genomic_DNA"/>
</dbReference>
<dbReference type="Pfam" id="PF02811">
    <property type="entry name" value="PHP"/>
    <property type="match status" value="1"/>
</dbReference>
<dbReference type="InterPro" id="IPR004013">
    <property type="entry name" value="PHP_dom"/>
</dbReference>
<reference evidence="2 4" key="1">
    <citation type="submission" date="2019-09" db="EMBL/GenBank/DDBJ databases">
        <title>Genome sequence of Clostridium sp. EA1.</title>
        <authorList>
            <person name="Poehlein A."/>
            <person name="Bengelsdorf F.R."/>
            <person name="Daniel R."/>
        </authorList>
    </citation>
    <scope>NUCLEOTIDE SEQUENCE [LARGE SCALE GENOMIC DNA]</scope>
    <source>
        <strain evidence="2 4">EA1</strain>
    </source>
</reference>
<keyword evidence="2" id="KW-0378">Hydrolase</keyword>
<dbReference type="Proteomes" id="UP000515909">
    <property type="component" value="Chromosome"/>
</dbReference>
<dbReference type="SUPFAM" id="SSF89550">
    <property type="entry name" value="PHP domain-like"/>
    <property type="match status" value="1"/>
</dbReference>
<dbReference type="SMART" id="SM00481">
    <property type="entry name" value="POLIIIAc"/>
    <property type="match status" value="1"/>
</dbReference>
<dbReference type="EMBL" id="VWXL01000075">
    <property type="protein sequence ID" value="MVB11819.1"/>
    <property type="molecule type" value="Genomic_DNA"/>
</dbReference>